<dbReference type="InterPro" id="IPR013766">
    <property type="entry name" value="Thioredoxin_domain"/>
</dbReference>
<dbReference type="Gene3D" id="3.40.30.10">
    <property type="entry name" value="Glutaredoxin"/>
    <property type="match status" value="1"/>
</dbReference>
<dbReference type="PANTHER" id="PTHR42852:SF6">
    <property type="entry name" value="THIOL:DISULFIDE INTERCHANGE PROTEIN DSBE"/>
    <property type="match status" value="1"/>
</dbReference>
<comment type="subcellular location">
    <subcellularLocation>
        <location evidence="1">Cell envelope</location>
    </subcellularLocation>
</comment>
<dbReference type="PROSITE" id="PS51352">
    <property type="entry name" value="THIOREDOXIN_2"/>
    <property type="match status" value="1"/>
</dbReference>
<gene>
    <name evidence="7" type="ORF">Emtol_0110</name>
</gene>
<protein>
    <submittedName>
        <fullName evidence="7">Alkyl hydroperoxide reductase/ Thiol specific antioxidant/ Mal allergen</fullName>
    </submittedName>
</protein>
<keyword evidence="2" id="KW-0201">Cytochrome c-type biogenesis</keyword>
<dbReference type="EMBL" id="CP002963">
    <property type="protein sequence ID" value="AFK05628.1"/>
    <property type="molecule type" value="Genomic_DNA"/>
</dbReference>
<evidence type="ECO:0000259" key="6">
    <source>
        <dbReference type="PROSITE" id="PS51352"/>
    </source>
</evidence>
<feature type="signal peptide" evidence="5">
    <location>
        <begin position="1"/>
        <end position="22"/>
    </location>
</feature>
<accession>A0ABM5N7X2</accession>
<name>A0ABM5N7X2_EMTOG</name>
<dbReference type="InterPro" id="IPR036249">
    <property type="entry name" value="Thioredoxin-like_sf"/>
</dbReference>
<dbReference type="InterPro" id="IPR017937">
    <property type="entry name" value="Thioredoxin_CS"/>
</dbReference>
<feature type="domain" description="Thioredoxin" evidence="6">
    <location>
        <begin position="232"/>
        <end position="370"/>
    </location>
</feature>
<dbReference type="RefSeq" id="WP_015031153.1">
    <property type="nucleotide sequence ID" value="NC_018749.1"/>
</dbReference>
<dbReference type="CDD" id="cd02966">
    <property type="entry name" value="TlpA_like_family"/>
    <property type="match status" value="1"/>
</dbReference>
<evidence type="ECO:0000256" key="4">
    <source>
        <dbReference type="ARBA" id="ARBA00023284"/>
    </source>
</evidence>
<reference evidence="7 8" key="1">
    <citation type="submission" date="2011-07" db="EMBL/GenBank/DDBJ databases">
        <title>The complete genome of plasmid 2 of Emticicia oligotrophica DSM 17448.</title>
        <authorList>
            <consortium name="US DOE Joint Genome Institute (JGI-PGF)"/>
            <person name="Lucas S."/>
            <person name="Han J."/>
            <person name="Lapidus A."/>
            <person name="Bruce D."/>
            <person name="Goodwin L."/>
            <person name="Pitluck S."/>
            <person name="Peters L."/>
            <person name="Kyrpides N."/>
            <person name="Mavromatis K."/>
            <person name="Ivanova N."/>
            <person name="Ovchinnikova G."/>
            <person name="Teshima H."/>
            <person name="Detter J.C."/>
            <person name="Tapia R."/>
            <person name="Han C."/>
            <person name="Land M."/>
            <person name="Hauser L."/>
            <person name="Markowitz V."/>
            <person name="Cheng J.-F."/>
            <person name="Hugenholtz P."/>
            <person name="Woyke T."/>
            <person name="Wu D."/>
            <person name="Tindall B."/>
            <person name="Pomrenke H."/>
            <person name="Brambilla E."/>
            <person name="Klenk H.-P."/>
            <person name="Eisen J.A."/>
        </authorList>
    </citation>
    <scope>NUCLEOTIDE SEQUENCE [LARGE SCALE GENOMIC DNA]</scope>
    <source>
        <strain evidence="8">DSM 17448 / GPTSA100-15</strain>
        <plasmid evidence="7 8">pEMTOL02</plasmid>
    </source>
</reference>
<keyword evidence="7" id="KW-0614">Plasmid</keyword>
<dbReference type="Proteomes" id="UP000002875">
    <property type="component" value="Plasmid pEMTOL02"/>
</dbReference>
<dbReference type="PROSITE" id="PS00194">
    <property type="entry name" value="THIOREDOXIN_1"/>
    <property type="match status" value="1"/>
</dbReference>
<dbReference type="Pfam" id="PF08534">
    <property type="entry name" value="Redoxin"/>
    <property type="match status" value="1"/>
</dbReference>
<keyword evidence="4" id="KW-0676">Redox-active center</keyword>
<geneLocation type="plasmid" evidence="7 8">
    <name>pEMTOL02</name>
</geneLocation>
<evidence type="ECO:0000256" key="3">
    <source>
        <dbReference type="ARBA" id="ARBA00023157"/>
    </source>
</evidence>
<organism evidence="7 8">
    <name type="scientific">Emticicia oligotrophica (strain DSM 17448 / CIP 109782 / MTCC 6937 / GPTSA100-15)</name>
    <dbReference type="NCBI Taxonomy" id="929562"/>
    <lineage>
        <taxon>Bacteria</taxon>
        <taxon>Pseudomonadati</taxon>
        <taxon>Bacteroidota</taxon>
        <taxon>Cytophagia</taxon>
        <taxon>Cytophagales</taxon>
        <taxon>Leadbetterellaceae</taxon>
        <taxon>Emticicia</taxon>
    </lineage>
</organism>
<sequence>MNAKFCCLLFVVLLSIRFEVNAQKKFTLKLQFSKYIDNTSIQVKYDNGRDEINIHPVIKNNSIVITDIFYSKYATILISYSYGNYNYNNSFWVSNKPATINFLNNSKDEPFKKYKLTNAYDIKYMGEEKFSKFMAVEDKDFFDFITKNGANMNDSLVQIAFKKGAIRSKRKLEFVKENGYLYYAFWLFRKEVAFCDTSITTLMDVYDKTFSNSFKKSIEGTEITKILNGRALKKDSQAPTFITKDVTGKIISLDNYKNKFVLLTFWASWCGPCVEEMPAINAMRENYSLDKFEIISVTLDDDLTKFKEAAVKYNMNWKHIFGDKDLVKKYGVIGIPEIYLIDKSGKIIYKREEEKDYKLEYLTKLVAEKL</sequence>
<keyword evidence="8" id="KW-1185">Reference proteome</keyword>
<evidence type="ECO:0000256" key="1">
    <source>
        <dbReference type="ARBA" id="ARBA00004196"/>
    </source>
</evidence>
<dbReference type="SUPFAM" id="SSF52833">
    <property type="entry name" value="Thioredoxin-like"/>
    <property type="match status" value="1"/>
</dbReference>
<evidence type="ECO:0000313" key="7">
    <source>
        <dbReference type="EMBL" id="AFK05628.1"/>
    </source>
</evidence>
<keyword evidence="3" id="KW-1015">Disulfide bond</keyword>
<dbReference type="InterPro" id="IPR050553">
    <property type="entry name" value="Thioredoxin_ResA/DsbE_sf"/>
</dbReference>
<dbReference type="InterPro" id="IPR013740">
    <property type="entry name" value="Redoxin"/>
</dbReference>
<proteinExistence type="predicted"/>
<feature type="chain" id="PRO_5046647777" evidence="5">
    <location>
        <begin position="23"/>
        <end position="370"/>
    </location>
</feature>
<dbReference type="PANTHER" id="PTHR42852">
    <property type="entry name" value="THIOL:DISULFIDE INTERCHANGE PROTEIN DSBE"/>
    <property type="match status" value="1"/>
</dbReference>
<evidence type="ECO:0000256" key="2">
    <source>
        <dbReference type="ARBA" id="ARBA00022748"/>
    </source>
</evidence>
<evidence type="ECO:0000256" key="5">
    <source>
        <dbReference type="SAM" id="SignalP"/>
    </source>
</evidence>
<evidence type="ECO:0000313" key="8">
    <source>
        <dbReference type="Proteomes" id="UP000002875"/>
    </source>
</evidence>
<keyword evidence="5" id="KW-0732">Signal</keyword>